<evidence type="ECO:0000256" key="2">
    <source>
        <dbReference type="ARBA" id="ARBA00022617"/>
    </source>
</evidence>
<dbReference type="OrthoDB" id="9796421at2"/>
<organism evidence="8 9">
    <name type="scientific">Shewanella hanedai</name>
    <name type="common">Alteromonas hanedai</name>
    <dbReference type="NCBI Taxonomy" id="25"/>
    <lineage>
        <taxon>Bacteria</taxon>
        <taxon>Pseudomonadati</taxon>
        <taxon>Pseudomonadota</taxon>
        <taxon>Gammaproteobacteria</taxon>
        <taxon>Alteromonadales</taxon>
        <taxon>Shewanellaceae</taxon>
        <taxon>Shewanella</taxon>
    </lineage>
</organism>
<dbReference type="AlphaFoldDB" id="A0A553JJ90"/>
<dbReference type="GO" id="GO:0046872">
    <property type="term" value="F:metal ion binding"/>
    <property type="evidence" value="ECO:0007669"/>
    <property type="project" value="UniProtKB-KW"/>
</dbReference>
<comment type="caution">
    <text evidence="8">The sequence shown here is derived from an EMBL/GenBank/DDBJ whole genome shotgun (WGS) entry which is preliminary data.</text>
</comment>
<protein>
    <submittedName>
        <fullName evidence="8">C-type cytochrome</fullName>
    </submittedName>
</protein>
<evidence type="ECO:0000256" key="5">
    <source>
        <dbReference type="ARBA" id="ARBA00023004"/>
    </source>
</evidence>
<gene>
    <name evidence="8" type="ORF">FN961_20400</name>
</gene>
<keyword evidence="3 6" id="KW-0479">Metal-binding</keyword>
<dbReference type="Gene3D" id="1.10.760.10">
    <property type="entry name" value="Cytochrome c-like domain"/>
    <property type="match status" value="1"/>
</dbReference>
<evidence type="ECO:0000256" key="3">
    <source>
        <dbReference type="ARBA" id="ARBA00022723"/>
    </source>
</evidence>
<dbReference type="GO" id="GO:0020037">
    <property type="term" value="F:heme binding"/>
    <property type="evidence" value="ECO:0007669"/>
    <property type="project" value="InterPro"/>
</dbReference>
<dbReference type="InterPro" id="IPR009056">
    <property type="entry name" value="Cyt_c-like_dom"/>
</dbReference>
<dbReference type="Proteomes" id="UP000318126">
    <property type="component" value="Unassembled WGS sequence"/>
</dbReference>
<reference evidence="9" key="1">
    <citation type="submission" date="2019-07" db="EMBL/GenBank/DDBJ databases">
        <title>Shewanella sp. YLB-08 draft genomic sequence.</title>
        <authorList>
            <person name="Yu L."/>
        </authorList>
    </citation>
    <scope>NUCLEOTIDE SEQUENCE [LARGE SCALE GENOMIC DNA]</scope>
    <source>
        <strain evidence="9">JCM 20706</strain>
    </source>
</reference>
<sequence>MFSGISSAATDQDLLNMCMACHGKDGSSEFTSIPNLKWQNAAYMVQQLEQFKSGQRQDKTMTKVANLLTTEQMKAMADHFNKGKEE</sequence>
<keyword evidence="9" id="KW-1185">Reference proteome</keyword>
<evidence type="ECO:0000256" key="1">
    <source>
        <dbReference type="ARBA" id="ARBA00022448"/>
    </source>
</evidence>
<evidence type="ECO:0000256" key="6">
    <source>
        <dbReference type="PROSITE-ProRule" id="PRU00433"/>
    </source>
</evidence>
<evidence type="ECO:0000259" key="7">
    <source>
        <dbReference type="PROSITE" id="PS51007"/>
    </source>
</evidence>
<accession>A0A553JJ90</accession>
<feature type="domain" description="Cytochrome c" evidence="7">
    <location>
        <begin position="1"/>
        <end position="84"/>
    </location>
</feature>
<evidence type="ECO:0000313" key="8">
    <source>
        <dbReference type="EMBL" id="TRY12530.1"/>
    </source>
</evidence>
<dbReference type="EMBL" id="VKGK01000032">
    <property type="protein sequence ID" value="TRY12530.1"/>
    <property type="molecule type" value="Genomic_DNA"/>
</dbReference>
<proteinExistence type="predicted"/>
<keyword evidence="4" id="KW-0249">Electron transport</keyword>
<dbReference type="PROSITE" id="PS51007">
    <property type="entry name" value="CYTC"/>
    <property type="match status" value="1"/>
</dbReference>
<dbReference type="InterPro" id="IPR036909">
    <property type="entry name" value="Cyt_c-like_dom_sf"/>
</dbReference>
<dbReference type="PANTHER" id="PTHR33751:SF9">
    <property type="entry name" value="CYTOCHROME C4"/>
    <property type="match status" value="1"/>
</dbReference>
<dbReference type="InterPro" id="IPR050597">
    <property type="entry name" value="Cytochrome_c_Oxidase_Subunit"/>
</dbReference>
<name>A0A553JJ90_SHEHA</name>
<evidence type="ECO:0000256" key="4">
    <source>
        <dbReference type="ARBA" id="ARBA00022982"/>
    </source>
</evidence>
<dbReference type="GO" id="GO:0009055">
    <property type="term" value="F:electron transfer activity"/>
    <property type="evidence" value="ECO:0007669"/>
    <property type="project" value="InterPro"/>
</dbReference>
<evidence type="ECO:0000313" key="9">
    <source>
        <dbReference type="Proteomes" id="UP000318126"/>
    </source>
</evidence>
<keyword evidence="1" id="KW-0813">Transport</keyword>
<keyword evidence="2 6" id="KW-0349">Heme</keyword>
<dbReference type="SUPFAM" id="SSF46626">
    <property type="entry name" value="Cytochrome c"/>
    <property type="match status" value="1"/>
</dbReference>
<dbReference type="PANTHER" id="PTHR33751">
    <property type="entry name" value="CBB3-TYPE CYTOCHROME C OXIDASE SUBUNIT FIXP"/>
    <property type="match status" value="1"/>
</dbReference>
<keyword evidence="5 6" id="KW-0408">Iron</keyword>